<feature type="region of interest" description="Disordered" evidence="5">
    <location>
        <begin position="242"/>
        <end position="280"/>
    </location>
</feature>
<evidence type="ECO:0000313" key="8">
    <source>
        <dbReference type="RefSeq" id="XP_055364184.1"/>
    </source>
</evidence>
<proteinExistence type="inferred from homology"/>
<name>A0A9W2XR30_BETSP</name>
<feature type="compositionally biased region" description="Basic and acidic residues" evidence="5">
    <location>
        <begin position="304"/>
        <end position="321"/>
    </location>
</feature>
<dbReference type="InterPro" id="IPR006703">
    <property type="entry name" value="G_AIG1"/>
</dbReference>
<dbReference type="GO" id="GO:0005525">
    <property type="term" value="F:GTP binding"/>
    <property type="evidence" value="ECO:0007669"/>
    <property type="project" value="UniProtKB-KW"/>
</dbReference>
<sequence length="327" mass="39136">MRRSVGLLSPGPSAFLLILRVGRFTREEKEAVRQLKQAMGAHVLSFSLVVFTHGDLLEDGASVKHCLIDDCGDLAELVAACGGRYCVLNNQAPNNREQVAELLALVDSMMQENEGSCYDVKMLQRAEENWVQEVEEERRRLKEKEELFKKVQQAAIKEWYEKELDVVQQKSKMEMEERMWALEKVNKLARDREETFRRELEEKERKERQRRVQEMVKMMEIRKEEEEKREVLQRKLDRVTKKLQERTEQTQKMRRDVEEKLQRDREENEKRERERALEQAEMERAVRRVEELKVELDEANQSLREQRRRTGDTLRYEAAEKQKRRRG</sequence>
<dbReference type="KEGG" id="bspl:114843494"/>
<dbReference type="PANTHER" id="PTHR10903">
    <property type="entry name" value="GTPASE, IMAP FAMILY MEMBER-RELATED"/>
    <property type="match status" value="1"/>
</dbReference>
<feature type="region of interest" description="Disordered" evidence="5">
    <location>
        <begin position="299"/>
        <end position="327"/>
    </location>
</feature>
<reference evidence="8" key="1">
    <citation type="submission" date="2025-08" db="UniProtKB">
        <authorList>
            <consortium name="RefSeq"/>
        </authorList>
    </citation>
    <scope>IDENTIFICATION</scope>
</reference>
<keyword evidence="7" id="KW-1185">Reference proteome</keyword>
<dbReference type="AlphaFoldDB" id="A0A9W2XR30"/>
<protein>
    <submittedName>
        <fullName evidence="8">Trichohyalin-like</fullName>
    </submittedName>
</protein>
<evidence type="ECO:0000256" key="2">
    <source>
        <dbReference type="ARBA" id="ARBA00022741"/>
    </source>
</evidence>
<dbReference type="OrthoDB" id="8954335at2759"/>
<organism evidence="7 8">
    <name type="scientific">Betta splendens</name>
    <name type="common">Siamese fighting fish</name>
    <dbReference type="NCBI Taxonomy" id="158456"/>
    <lineage>
        <taxon>Eukaryota</taxon>
        <taxon>Metazoa</taxon>
        <taxon>Chordata</taxon>
        <taxon>Craniata</taxon>
        <taxon>Vertebrata</taxon>
        <taxon>Euteleostomi</taxon>
        <taxon>Actinopterygii</taxon>
        <taxon>Neopterygii</taxon>
        <taxon>Teleostei</taxon>
        <taxon>Neoteleostei</taxon>
        <taxon>Acanthomorphata</taxon>
        <taxon>Anabantaria</taxon>
        <taxon>Anabantiformes</taxon>
        <taxon>Anabantoidei</taxon>
        <taxon>Osphronemidae</taxon>
        <taxon>Betta</taxon>
    </lineage>
</organism>
<dbReference type="RefSeq" id="XP_055364184.1">
    <property type="nucleotide sequence ID" value="XM_055508209.1"/>
</dbReference>
<feature type="domain" description="AIG1-type G" evidence="6">
    <location>
        <begin position="1"/>
        <end position="127"/>
    </location>
</feature>
<keyword evidence="2" id="KW-0547">Nucleotide-binding</keyword>
<keyword evidence="3" id="KW-0342">GTP-binding</keyword>
<dbReference type="GeneID" id="114843494"/>
<dbReference type="PANTHER" id="PTHR10903:SF188">
    <property type="entry name" value="GTPASE IMAP FAMILY MEMBER 2-LIKE-RELATED"/>
    <property type="match status" value="1"/>
</dbReference>
<evidence type="ECO:0000256" key="3">
    <source>
        <dbReference type="ARBA" id="ARBA00023134"/>
    </source>
</evidence>
<keyword evidence="4" id="KW-0175">Coiled coil</keyword>
<evidence type="ECO:0000256" key="5">
    <source>
        <dbReference type="SAM" id="MobiDB-lite"/>
    </source>
</evidence>
<gene>
    <name evidence="8" type="primary">LOC114843494</name>
</gene>
<feature type="coiled-coil region" evidence="4">
    <location>
        <begin position="120"/>
        <end position="154"/>
    </location>
</feature>
<accession>A0A9W2XR30</accession>
<dbReference type="InterPro" id="IPR045058">
    <property type="entry name" value="GIMA/IAN/Toc"/>
</dbReference>
<dbReference type="Pfam" id="PF04548">
    <property type="entry name" value="AIG1"/>
    <property type="match status" value="1"/>
</dbReference>
<evidence type="ECO:0000256" key="1">
    <source>
        <dbReference type="ARBA" id="ARBA00008535"/>
    </source>
</evidence>
<dbReference type="InterPro" id="IPR027417">
    <property type="entry name" value="P-loop_NTPase"/>
</dbReference>
<dbReference type="PROSITE" id="PS51720">
    <property type="entry name" value="G_AIG1"/>
    <property type="match status" value="1"/>
</dbReference>
<evidence type="ECO:0000256" key="4">
    <source>
        <dbReference type="SAM" id="Coils"/>
    </source>
</evidence>
<dbReference type="Gene3D" id="3.40.50.300">
    <property type="entry name" value="P-loop containing nucleotide triphosphate hydrolases"/>
    <property type="match status" value="1"/>
</dbReference>
<comment type="similarity">
    <text evidence="1">Belongs to the TRAFAC class TrmE-Era-EngA-EngB-Septin-like GTPase superfamily. AIG1/Toc34/Toc159-like paraseptin GTPase family. IAN subfamily.</text>
</comment>
<evidence type="ECO:0000259" key="6">
    <source>
        <dbReference type="PROSITE" id="PS51720"/>
    </source>
</evidence>
<evidence type="ECO:0000313" key="7">
    <source>
        <dbReference type="Proteomes" id="UP000515150"/>
    </source>
</evidence>
<dbReference type="Proteomes" id="UP000515150">
    <property type="component" value="Chromosome 1"/>
</dbReference>